<gene>
    <name evidence="2" type="ORF">IAC80_01850</name>
</gene>
<accession>A0A9D1T8J6</accession>
<organism evidence="2 3">
    <name type="scientific">Candidatus Merdiplasma excrementigallinarum</name>
    <dbReference type="NCBI Taxonomy" id="2840864"/>
    <lineage>
        <taxon>Bacteria</taxon>
        <taxon>Bacillati</taxon>
        <taxon>Bacillota</taxon>
        <taxon>Clostridia</taxon>
        <taxon>Lachnospirales</taxon>
        <taxon>Lachnospiraceae</taxon>
        <taxon>Lachnospiraceae incertae sedis</taxon>
        <taxon>Candidatus Merdiplasma</taxon>
    </lineage>
</organism>
<evidence type="ECO:0000313" key="3">
    <source>
        <dbReference type="Proteomes" id="UP000886889"/>
    </source>
</evidence>
<evidence type="ECO:0000313" key="2">
    <source>
        <dbReference type="EMBL" id="HIV22662.1"/>
    </source>
</evidence>
<keyword evidence="1" id="KW-0472">Membrane</keyword>
<evidence type="ECO:0008006" key="4">
    <source>
        <dbReference type="Google" id="ProtNLM"/>
    </source>
</evidence>
<dbReference type="EMBL" id="DVOS01000022">
    <property type="protein sequence ID" value="HIV22662.1"/>
    <property type="molecule type" value="Genomic_DNA"/>
</dbReference>
<keyword evidence="1" id="KW-0812">Transmembrane</keyword>
<keyword evidence="1" id="KW-1133">Transmembrane helix</keyword>
<dbReference type="AlphaFoldDB" id="A0A9D1T8J6"/>
<proteinExistence type="predicted"/>
<feature type="transmembrane region" description="Helical" evidence="1">
    <location>
        <begin position="95"/>
        <end position="116"/>
    </location>
</feature>
<comment type="caution">
    <text evidence="2">The sequence shown here is derived from an EMBL/GenBank/DDBJ whole genome shotgun (WGS) entry which is preliminary data.</text>
</comment>
<evidence type="ECO:0000256" key="1">
    <source>
        <dbReference type="SAM" id="Phobius"/>
    </source>
</evidence>
<sequence>MEETEWIRVAYAVSGADGDRMELLLKGNGIPVKRQGGTRDIYTIKSVYGEEILVQEKDLERAREILRKYHVPAAAVGKRRLEDDGRKEPKKGINLRAVISWLIVAAVLLAILWPVIQSRL</sequence>
<name>A0A9D1T8J6_9FIRM</name>
<reference evidence="2" key="1">
    <citation type="submission" date="2020-10" db="EMBL/GenBank/DDBJ databases">
        <authorList>
            <person name="Gilroy R."/>
        </authorList>
    </citation>
    <scope>NUCLEOTIDE SEQUENCE</scope>
    <source>
        <strain evidence="2">ChiBcec6-7307</strain>
    </source>
</reference>
<protein>
    <recommendedName>
        <fullName evidence="4">DUF2007 domain-containing protein</fullName>
    </recommendedName>
</protein>
<reference evidence="2" key="2">
    <citation type="journal article" date="2021" name="PeerJ">
        <title>Extensive microbial diversity within the chicken gut microbiome revealed by metagenomics and culture.</title>
        <authorList>
            <person name="Gilroy R."/>
            <person name="Ravi A."/>
            <person name="Getino M."/>
            <person name="Pursley I."/>
            <person name="Horton D.L."/>
            <person name="Alikhan N.F."/>
            <person name="Baker D."/>
            <person name="Gharbi K."/>
            <person name="Hall N."/>
            <person name="Watson M."/>
            <person name="Adriaenssens E.M."/>
            <person name="Foster-Nyarko E."/>
            <person name="Jarju S."/>
            <person name="Secka A."/>
            <person name="Antonio M."/>
            <person name="Oren A."/>
            <person name="Chaudhuri R.R."/>
            <person name="La Ragione R."/>
            <person name="Hildebrand F."/>
            <person name="Pallen M.J."/>
        </authorList>
    </citation>
    <scope>NUCLEOTIDE SEQUENCE</scope>
    <source>
        <strain evidence="2">ChiBcec6-7307</strain>
    </source>
</reference>
<dbReference type="Proteomes" id="UP000886889">
    <property type="component" value="Unassembled WGS sequence"/>
</dbReference>